<evidence type="ECO:0000313" key="2">
    <source>
        <dbReference type="Proteomes" id="UP000053690"/>
    </source>
</evidence>
<protein>
    <submittedName>
        <fullName evidence="1">Uncharacterized protein</fullName>
    </submittedName>
</protein>
<comment type="caution">
    <text evidence="1">The sequence shown here is derived from an EMBL/GenBank/DDBJ whole genome shotgun (WGS) entry which is preliminary data.</text>
</comment>
<accession>A0A0X3TN16</accession>
<organism evidence="1 2">
    <name type="scientific">Ruegeria profundi</name>
    <dbReference type="NCBI Taxonomy" id="1685378"/>
    <lineage>
        <taxon>Bacteria</taxon>
        <taxon>Pseudomonadati</taxon>
        <taxon>Pseudomonadota</taxon>
        <taxon>Alphaproteobacteria</taxon>
        <taxon>Rhodobacterales</taxon>
        <taxon>Roseobacteraceae</taxon>
        <taxon>Ruegeria</taxon>
    </lineage>
</organism>
<dbReference type="Proteomes" id="UP000053690">
    <property type="component" value="Unassembled WGS sequence"/>
</dbReference>
<evidence type="ECO:0000313" key="1">
    <source>
        <dbReference type="EMBL" id="KUJ77167.1"/>
    </source>
</evidence>
<keyword evidence="2" id="KW-1185">Reference proteome</keyword>
<sequence length="66" mass="7345">MQNADGYSTDRLKQDAGAQFLAPLRDEQQYLSIPIQTVLPSRLGSSALKLTTQLSDPNKAHHHKSR</sequence>
<dbReference type="AlphaFoldDB" id="A0A0X3TN16"/>
<proteinExistence type="predicted"/>
<name>A0A0X3TN16_9RHOB</name>
<dbReference type="EMBL" id="LQBP01000012">
    <property type="protein sequence ID" value="KUJ77167.1"/>
    <property type="molecule type" value="Genomic_DNA"/>
</dbReference>
<gene>
    <name evidence="1" type="ORF">AVO44_18335</name>
</gene>
<reference evidence="2" key="1">
    <citation type="submission" date="2015-12" db="EMBL/GenBank/DDBJ databases">
        <authorList>
            <person name="Zhang G."/>
            <person name="Stingl U."/>
        </authorList>
    </citation>
    <scope>NUCLEOTIDE SEQUENCE [LARGE SCALE GENOMIC DNA]</scope>
    <source>
        <strain evidence="2">ZGT108</strain>
    </source>
</reference>